<accession>A0A8J3IQ81</accession>
<feature type="region of interest" description="Disordered" evidence="2">
    <location>
        <begin position="1"/>
        <end position="27"/>
    </location>
</feature>
<evidence type="ECO:0000256" key="2">
    <source>
        <dbReference type="SAM" id="MobiDB-lite"/>
    </source>
</evidence>
<dbReference type="RefSeq" id="WP_220210553.1">
    <property type="nucleotide sequence ID" value="NZ_BNJK01000002.1"/>
</dbReference>
<evidence type="ECO:0000313" key="3">
    <source>
        <dbReference type="EMBL" id="GHO99944.1"/>
    </source>
</evidence>
<sequence>MMKANKSHQHLESATNHDTTAIPPPVRHQWPQLGQELLELEHNLTEMPEAGQPPNEQEQRERQEHVRDTIIAQLYQEEENHSRDMRHLAFLLLKQGRGGVIVGNPRAIGTNGKRQELPYTGLEGYYAGTEKTPDRPGLTCEEIIQEEATIGAQILRTLKKQAIEQNSWIDFIHLKNALAWKEQDVEVIKTIQELWGTAIRRLHVRIYHCPEFEPTLTEQIEHLEQLPGASQGKTEGDKQLQHAIIATRARLRRELEAMSDAEKTQERQERNRREWIRANRLAEFRRFHDETYQILTTSHQGQYTIDVHDTSPRDATITETITLPKIPERQTYPPTLIHLTPEQLEGYLFLSKLGEVGGDPLARSALVAH</sequence>
<keyword evidence="1" id="KW-0175">Coiled coil</keyword>
<dbReference type="EMBL" id="BNJK01000002">
    <property type="protein sequence ID" value="GHO99944.1"/>
    <property type="molecule type" value="Genomic_DNA"/>
</dbReference>
<evidence type="ECO:0000313" key="4">
    <source>
        <dbReference type="Proteomes" id="UP000597444"/>
    </source>
</evidence>
<dbReference type="AlphaFoldDB" id="A0A8J3IQ81"/>
<organism evidence="3 4">
    <name type="scientific">Reticulibacter mediterranei</name>
    <dbReference type="NCBI Taxonomy" id="2778369"/>
    <lineage>
        <taxon>Bacteria</taxon>
        <taxon>Bacillati</taxon>
        <taxon>Chloroflexota</taxon>
        <taxon>Ktedonobacteria</taxon>
        <taxon>Ktedonobacterales</taxon>
        <taxon>Reticulibacteraceae</taxon>
        <taxon>Reticulibacter</taxon>
    </lineage>
</organism>
<dbReference type="Proteomes" id="UP000597444">
    <property type="component" value="Unassembled WGS sequence"/>
</dbReference>
<protein>
    <submittedName>
        <fullName evidence="3">Uncharacterized protein</fullName>
    </submittedName>
</protein>
<keyword evidence="4" id="KW-1185">Reference proteome</keyword>
<comment type="caution">
    <text evidence="3">The sequence shown here is derived from an EMBL/GenBank/DDBJ whole genome shotgun (WGS) entry which is preliminary data.</text>
</comment>
<reference evidence="3" key="1">
    <citation type="submission" date="2020-10" db="EMBL/GenBank/DDBJ databases">
        <title>Taxonomic study of unclassified bacteria belonging to the class Ktedonobacteria.</title>
        <authorList>
            <person name="Yabe S."/>
            <person name="Wang C.M."/>
            <person name="Zheng Y."/>
            <person name="Sakai Y."/>
            <person name="Cavaletti L."/>
            <person name="Monciardini P."/>
            <person name="Donadio S."/>
        </authorList>
    </citation>
    <scope>NUCLEOTIDE SEQUENCE</scope>
    <source>
        <strain evidence="3">ID150040</strain>
    </source>
</reference>
<name>A0A8J3IQ81_9CHLR</name>
<feature type="coiled-coil region" evidence="1">
    <location>
        <begin position="248"/>
        <end position="278"/>
    </location>
</feature>
<proteinExistence type="predicted"/>
<evidence type="ECO:0000256" key="1">
    <source>
        <dbReference type="SAM" id="Coils"/>
    </source>
</evidence>
<gene>
    <name evidence="3" type="ORF">KSF_099920</name>
</gene>